<dbReference type="OrthoDB" id="7391526at2"/>
<organism evidence="2 3">
    <name type="scientific">Prevotella brunnea</name>
    <dbReference type="NCBI Taxonomy" id="2508867"/>
    <lineage>
        <taxon>Bacteria</taxon>
        <taxon>Pseudomonadati</taxon>
        <taxon>Bacteroidota</taxon>
        <taxon>Bacteroidia</taxon>
        <taxon>Bacteroidales</taxon>
        <taxon>Prevotellaceae</taxon>
        <taxon>Prevotella</taxon>
    </lineage>
</organism>
<accession>A0A5C8GIA1</accession>
<proteinExistence type="predicted"/>
<dbReference type="InterPro" id="IPR043729">
    <property type="entry name" value="DUF5672"/>
</dbReference>
<dbReference type="EMBL" id="SDIK01000055">
    <property type="protein sequence ID" value="TXJ60918.1"/>
    <property type="molecule type" value="Genomic_DNA"/>
</dbReference>
<gene>
    <name evidence="2" type="ORF">ETF27_07410</name>
</gene>
<comment type="caution">
    <text evidence="2">The sequence shown here is derived from an EMBL/GenBank/DDBJ whole genome shotgun (WGS) entry which is preliminary data.</text>
</comment>
<reference evidence="3" key="1">
    <citation type="submission" date="2019-05" db="EMBL/GenBank/DDBJ databases">
        <title>Prevotella brunnea sp. nov., isolated from a wound of a patient.</title>
        <authorList>
            <person name="Buhl M."/>
        </authorList>
    </citation>
    <scope>NUCLEOTIDE SEQUENCE [LARGE SCALE GENOMIC DNA]</scope>
    <source>
        <strain evidence="3">A2672</strain>
    </source>
</reference>
<dbReference type="Pfam" id="PF18922">
    <property type="entry name" value="DUF5672"/>
    <property type="match status" value="1"/>
</dbReference>
<keyword evidence="3" id="KW-1185">Reference proteome</keyword>
<protein>
    <recommendedName>
        <fullName evidence="1">DUF5672 domain-containing protein</fullName>
    </recommendedName>
</protein>
<feature type="domain" description="DUF5672" evidence="1">
    <location>
        <begin position="57"/>
        <end position="239"/>
    </location>
</feature>
<dbReference type="RefSeq" id="WP_130830569.1">
    <property type="nucleotide sequence ID" value="NZ_SDIK01000055.1"/>
</dbReference>
<name>A0A5C8GIA1_9BACT</name>
<dbReference type="Proteomes" id="UP000321612">
    <property type="component" value="Unassembled WGS sequence"/>
</dbReference>
<evidence type="ECO:0000259" key="1">
    <source>
        <dbReference type="Pfam" id="PF18922"/>
    </source>
</evidence>
<dbReference type="AlphaFoldDB" id="A0A5C8GIA1"/>
<evidence type="ECO:0000313" key="2">
    <source>
        <dbReference type="EMBL" id="TXJ60918.1"/>
    </source>
</evidence>
<evidence type="ECO:0000313" key="3">
    <source>
        <dbReference type="Proteomes" id="UP000321612"/>
    </source>
</evidence>
<sequence length="257" mass="30506">MQKLVKVVIPIYRSALKNYERAALDNNLRLLKDFPITFLKPEGVDMRALKEAYPQVSMTNVSDEWLGTKRGIQGYNEMMMSEKFYDLFSDYEYIFICHIDAWLFRDELEMWCQKGYDHVAAPWPMRPRYGRFPLKQYLRLKLWLKPKRKIIHCQMFGRIGNGGLSLRRVKVFRQACIDFTETIAYYNSQSGALYNEDLFWALEPKLHLPSVEEALKFSFDLKPELSYALNHHELPMACHGFNKPVRIKFWRQFIPGL</sequence>